<name>A0A1M6ES16_9FIRM</name>
<dbReference type="Gene3D" id="3.10.450.40">
    <property type="match status" value="1"/>
</dbReference>
<dbReference type="AlphaFoldDB" id="A0A1M6ES16"/>
<evidence type="ECO:0008006" key="3">
    <source>
        <dbReference type="Google" id="ProtNLM"/>
    </source>
</evidence>
<dbReference type="EMBL" id="FQZS01000010">
    <property type="protein sequence ID" value="SHI88159.1"/>
    <property type="molecule type" value="Genomic_DNA"/>
</dbReference>
<sequence>MAGLNDTDIKLDSSWQLTQAATGDAPIVSGFDCIMQDIRLEAMTQAGELFYDEEWGWSLLDFVQSEDDELTIIEVKERIREKLERREIVDPETISTKVELEGDVLKVLTTFCFIGDSQTYSVSVAVDRVNVEVIEID</sequence>
<dbReference type="RefSeq" id="WP_073025749.1">
    <property type="nucleotide sequence ID" value="NZ_FQZS01000010.1"/>
</dbReference>
<evidence type="ECO:0000313" key="2">
    <source>
        <dbReference type="Proteomes" id="UP000184442"/>
    </source>
</evidence>
<keyword evidence="2" id="KW-1185">Reference proteome</keyword>
<evidence type="ECO:0000313" key="1">
    <source>
        <dbReference type="EMBL" id="SHI88159.1"/>
    </source>
</evidence>
<reference evidence="1 2" key="1">
    <citation type="submission" date="2016-11" db="EMBL/GenBank/DDBJ databases">
        <authorList>
            <person name="Jaros S."/>
            <person name="Januszkiewicz K."/>
            <person name="Wedrychowicz H."/>
        </authorList>
    </citation>
    <scope>NUCLEOTIDE SEQUENCE [LARGE SCALE GENOMIC DNA]</scope>
    <source>
        <strain evidence="1 2">DSM 19022</strain>
    </source>
</reference>
<dbReference type="SUPFAM" id="SSF160719">
    <property type="entry name" value="gpW/gp25-like"/>
    <property type="match status" value="1"/>
</dbReference>
<accession>A0A1M6ES16</accession>
<dbReference type="Proteomes" id="UP000184442">
    <property type="component" value="Unassembled WGS sequence"/>
</dbReference>
<gene>
    <name evidence="1" type="ORF">SAMN02745176_01662</name>
</gene>
<dbReference type="OrthoDB" id="1855225at2"/>
<protein>
    <recommendedName>
        <fullName evidence="3">DUF2634 domain-containing protein</fullName>
    </recommendedName>
</protein>
<proteinExistence type="predicted"/>
<dbReference type="STRING" id="1122184.SAMN02745176_01662"/>
<organism evidence="1 2">
    <name type="scientific">Lutispora thermophila DSM 19022</name>
    <dbReference type="NCBI Taxonomy" id="1122184"/>
    <lineage>
        <taxon>Bacteria</taxon>
        <taxon>Bacillati</taxon>
        <taxon>Bacillota</taxon>
        <taxon>Clostridia</taxon>
        <taxon>Lutisporales</taxon>
        <taxon>Lutisporaceae</taxon>
        <taxon>Lutispora</taxon>
    </lineage>
</organism>